<dbReference type="Proteomes" id="UP001196413">
    <property type="component" value="Unassembled WGS sequence"/>
</dbReference>
<organism evidence="2 3">
    <name type="scientific">Parelaphostrongylus tenuis</name>
    <name type="common">Meningeal worm</name>
    <dbReference type="NCBI Taxonomy" id="148309"/>
    <lineage>
        <taxon>Eukaryota</taxon>
        <taxon>Metazoa</taxon>
        <taxon>Ecdysozoa</taxon>
        <taxon>Nematoda</taxon>
        <taxon>Chromadorea</taxon>
        <taxon>Rhabditida</taxon>
        <taxon>Rhabditina</taxon>
        <taxon>Rhabditomorpha</taxon>
        <taxon>Strongyloidea</taxon>
        <taxon>Metastrongylidae</taxon>
        <taxon>Parelaphostrongylus</taxon>
    </lineage>
</organism>
<feature type="transmembrane region" description="Helical" evidence="1">
    <location>
        <begin position="228"/>
        <end position="247"/>
    </location>
</feature>
<keyword evidence="1" id="KW-1133">Transmembrane helix</keyword>
<accession>A0AAD5RAB3</accession>
<evidence type="ECO:0000256" key="1">
    <source>
        <dbReference type="SAM" id="Phobius"/>
    </source>
</evidence>
<evidence type="ECO:0000313" key="3">
    <source>
        <dbReference type="Proteomes" id="UP001196413"/>
    </source>
</evidence>
<keyword evidence="3" id="KW-1185">Reference proteome</keyword>
<sequence>MIQVDCSESFALAAQFDLCYRSYLHRFSLEHFSIKETVSYQYYVNSSEEFIDDGHEADWATAAYVVKISYMTIRKNGIEPMLFRRHSSFIHEHHGRYERDMLMSTDENDTTDVKPIKHLRKKSTSVCLPMISTKPEHSDPVHNFVLPRRYTCQVSPRFTVERSSHSNSVQPLQLGSVRFRLHGLSTSEVFHEPPKMYIYEERPKSVHHRKHVKSAPCIGYVRKRRHTFCSWIFGIVVMVLMTVIIVLQSKGDFS</sequence>
<name>A0AAD5RAB3_PARTN</name>
<reference evidence="2" key="1">
    <citation type="submission" date="2021-06" db="EMBL/GenBank/DDBJ databases">
        <title>Parelaphostrongylus tenuis whole genome reference sequence.</title>
        <authorList>
            <person name="Garwood T.J."/>
            <person name="Larsen P.A."/>
            <person name="Fountain-Jones N.M."/>
            <person name="Garbe J.R."/>
            <person name="Macchietto M.G."/>
            <person name="Kania S.A."/>
            <person name="Gerhold R.W."/>
            <person name="Richards J.E."/>
            <person name="Wolf T.M."/>
        </authorList>
    </citation>
    <scope>NUCLEOTIDE SEQUENCE</scope>
    <source>
        <strain evidence="2">MNPRO001-30</strain>
        <tissue evidence="2">Meninges</tissue>
    </source>
</reference>
<proteinExistence type="predicted"/>
<dbReference type="AlphaFoldDB" id="A0AAD5RAB3"/>
<gene>
    <name evidence="2" type="ORF">KIN20_034499</name>
</gene>
<protein>
    <submittedName>
        <fullName evidence="2">Uncharacterized protein</fullName>
    </submittedName>
</protein>
<keyword evidence="1" id="KW-0812">Transmembrane</keyword>
<keyword evidence="1" id="KW-0472">Membrane</keyword>
<comment type="caution">
    <text evidence="2">The sequence shown here is derived from an EMBL/GenBank/DDBJ whole genome shotgun (WGS) entry which is preliminary data.</text>
</comment>
<evidence type="ECO:0000313" key="2">
    <source>
        <dbReference type="EMBL" id="KAJ1372360.1"/>
    </source>
</evidence>
<dbReference type="EMBL" id="JAHQIW010007131">
    <property type="protein sequence ID" value="KAJ1372360.1"/>
    <property type="molecule type" value="Genomic_DNA"/>
</dbReference>